<keyword evidence="4" id="KW-0732">Signal</keyword>
<evidence type="ECO:0000256" key="5">
    <source>
        <dbReference type="ARBA" id="ARBA00022801"/>
    </source>
</evidence>
<proteinExistence type="inferred from homology"/>
<dbReference type="GO" id="GO:0008422">
    <property type="term" value="F:beta-glucosidase activity"/>
    <property type="evidence" value="ECO:0007669"/>
    <property type="project" value="UniProtKB-EC"/>
</dbReference>
<organism evidence="8 9">
    <name type="scientific">Gracilibacillus boraciitolerans JCM 21714</name>
    <dbReference type="NCBI Taxonomy" id="1298598"/>
    <lineage>
        <taxon>Bacteria</taxon>
        <taxon>Bacillati</taxon>
        <taxon>Bacillota</taxon>
        <taxon>Bacilli</taxon>
        <taxon>Bacillales</taxon>
        <taxon>Bacillaceae</taxon>
        <taxon>Gracilibacillus</taxon>
    </lineage>
</organism>
<evidence type="ECO:0000256" key="2">
    <source>
        <dbReference type="ARBA" id="ARBA00005336"/>
    </source>
</evidence>
<sequence length="482" mass="53969">MIKYIKNSKGPTLGYSTDSGIKFLKKDGYRFKDLNKSGRLEPYKDWRLSAVERAKDLASKLFIEEIAGLMLYSRHQSIPATRGPFVSTYSGSTFEDSNAQPWELSDQQKEFLATDHLRHVLITTVESPNVAAKWNNNVQALVEGVGFGIPANNSSDPRHASDASKEFNEGAGGHISMWPESLGLAATFSPEVVKRFGEIAAKEYRALGLTTALSPQIDIATDPRWYRFEGTFGEDPHLSTDLCRAYIDGFQTSTADAEIEDGWGGYDSVNAMVKHWLVVDQVKVDAMLIGGFGKYAVYPGNNFKEHLKPFTEGAFKLEEKTEKAAAVMPYYTISYDQDQVNGENVGNSYNKYLIQNLLQGGTYQYDGVVCTDWLITADEPETVDQFAGKPWGVEDLTVAERHYKLLMAGVDQFGGNNEIEPILEAYQMGVAEHGEAFMRQRMECSAIKLLKNIFRTGLFENPYLDEGEVVRLLEIQNLWQKV</sequence>
<protein>
    <recommendedName>
        <fullName evidence="3">beta-glucosidase</fullName>
        <ecNumber evidence="3">3.2.1.21</ecNumber>
    </recommendedName>
</protein>
<dbReference type="InterPro" id="IPR051915">
    <property type="entry name" value="Cellulose_Degrad_GH3"/>
</dbReference>
<dbReference type="PANTHER" id="PTHR30620:SF16">
    <property type="entry name" value="LYSOSOMAL BETA GLUCOSIDASE"/>
    <property type="match status" value="1"/>
</dbReference>
<evidence type="ECO:0000259" key="7">
    <source>
        <dbReference type="Pfam" id="PF00933"/>
    </source>
</evidence>
<dbReference type="PANTHER" id="PTHR30620">
    <property type="entry name" value="PERIPLASMIC BETA-GLUCOSIDASE-RELATED"/>
    <property type="match status" value="1"/>
</dbReference>
<comment type="catalytic activity">
    <reaction evidence="1">
        <text>Hydrolysis of terminal, non-reducing beta-D-glucosyl residues with release of beta-D-glucose.</text>
        <dbReference type="EC" id="3.2.1.21"/>
    </reaction>
</comment>
<dbReference type="InterPro" id="IPR017853">
    <property type="entry name" value="GH"/>
</dbReference>
<name>W4VI80_9BACI</name>
<evidence type="ECO:0000256" key="6">
    <source>
        <dbReference type="ARBA" id="ARBA00023295"/>
    </source>
</evidence>
<evidence type="ECO:0000256" key="3">
    <source>
        <dbReference type="ARBA" id="ARBA00012744"/>
    </source>
</evidence>
<keyword evidence="9" id="KW-1185">Reference proteome</keyword>
<keyword evidence="6" id="KW-0326">Glycosidase</keyword>
<dbReference type="Pfam" id="PF00933">
    <property type="entry name" value="Glyco_hydro_3"/>
    <property type="match status" value="1"/>
</dbReference>
<reference evidence="8 9" key="1">
    <citation type="journal article" date="2014" name="Genome Announc.">
        <title>Draft Genome Sequence of the Boron-Tolerant and Moderately Halotolerant Bacterium Gracilibacillus boraciitolerans JCM 21714T.</title>
        <authorList>
            <person name="Ahmed I."/>
            <person name="Oshima K."/>
            <person name="Suda W."/>
            <person name="Kitamura K."/>
            <person name="Iida T."/>
            <person name="Ohmori Y."/>
            <person name="Fujiwara T."/>
            <person name="Hattori M."/>
            <person name="Ohkuma M."/>
        </authorList>
    </citation>
    <scope>NUCLEOTIDE SEQUENCE [LARGE SCALE GENOMIC DNA]</scope>
    <source>
        <strain evidence="8 9">JCM 21714</strain>
    </source>
</reference>
<dbReference type="SUPFAM" id="SSF51445">
    <property type="entry name" value="(Trans)glycosidases"/>
    <property type="match status" value="1"/>
</dbReference>
<keyword evidence="5" id="KW-0378">Hydrolase</keyword>
<dbReference type="eggNOG" id="COG1472">
    <property type="taxonomic scope" value="Bacteria"/>
</dbReference>
<accession>W4VI80</accession>
<evidence type="ECO:0000256" key="1">
    <source>
        <dbReference type="ARBA" id="ARBA00000448"/>
    </source>
</evidence>
<evidence type="ECO:0000313" key="8">
    <source>
        <dbReference type="EMBL" id="GAE93115.1"/>
    </source>
</evidence>
<feature type="domain" description="Glycoside hydrolase family 3 N-terminal" evidence="7">
    <location>
        <begin position="104"/>
        <end position="411"/>
    </location>
</feature>
<evidence type="ECO:0000256" key="4">
    <source>
        <dbReference type="ARBA" id="ARBA00022729"/>
    </source>
</evidence>
<comment type="similarity">
    <text evidence="2">Belongs to the glycosyl hydrolase 3 family.</text>
</comment>
<dbReference type="PRINTS" id="PR00133">
    <property type="entry name" value="GLHYDRLASE3"/>
</dbReference>
<dbReference type="Proteomes" id="UP000019102">
    <property type="component" value="Unassembled WGS sequence"/>
</dbReference>
<dbReference type="RefSeq" id="WP_235182692.1">
    <property type="nucleotide sequence ID" value="NZ_BAVS01000009.1"/>
</dbReference>
<dbReference type="GO" id="GO:0009251">
    <property type="term" value="P:glucan catabolic process"/>
    <property type="evidence" value="ECO:0007669"/>
    <property type="project" value="TreeGrafter"/>
</dbReference>
<dbReference type="EMBL" id="BAVS01000009">
    <property type="protein sequence ID" value="GAE93115.1"/>
    <property type="molecule type" value="Genomic_DNA"/>
</dbReference>
<evidence type="ECO:0000313" key="9">
    <source>
        <dbReference type="Proteomes" id="UP000019102"/>
    </source>
</evidence>
<dbReference type="EC" id="3.2.1.21" evidence="3"/>
<dbReference type="STRING" id="1298598.JCM21714_2153"/>
<dbReference type="Gene3D" id="3.20.20.300">
    <property type="entry name" value="Glycoside hydrolase, family 3, N-terminal domain"/>
    <property type="match status" value="1"/>
</dbReference>
<dbReference type="AlphaFoldDB" id="W4VI80"/>
<comment type="caution">
    <text evidence="8">The sequence shown here is derived from an EMBL/GenBank/DDBJ whole genome shotgun (WGS) entry which is preliminary data.</text>
</comment>
<gene>
    <name evidence="8" type="ORF">JCM21714_2153</name>
</gene>
<dbReference type="InterPro" id="IPR036962">
    <property type="entry name" value="Glyco_hydro_3_N_sf"/>
</dbReference>
<dbReference type="InterPro" id="IPR001764">
    <property type="entry name" value="Glyco_hydro_3_N"/>
</dbReference>